<dbReference type="Proteomes" id="UP000887563">
    <property type="component" value="Unplaced"/>
</dbReference>
<reference evidence="2" key="1">
    <citation type="submission" date="2022-11" db="UniProtKB">
        <authorList>
            <consortium name="WormBaseParasite"/>
        </authorList>
    </citation>
    <scope>IDENTIFICATION</scope>
</reference>
<name>A0A914NT93_MELIC</name>
<keyword evidence="1" id="KW-1185">Reference proteome</keyword>
<dbReference type="GO" id="GO:0031012">
    <property type="term" value="C:extracellular matrix"/>
    <property type="evidence" value="ECO:0007669"/>
    <property type="project" value="TreeGrafter"/>
</dbReference>
<proteinExistence type="predicted"/>
<sequence length="67" mass="7807">MVSDIFRCIIDNGQIPHTWKSSLIIPLYKKGEKSDPKNYRPISLTCTLCRILERIIAQQLTKFLEDN</sequence>
<protein>
    <submittedName>
        <fullName evidence="2">Uncharacterized protein</fullName>
    </submittedName>
</protein>
<dbReference type="GO" id="GO:0007508">
    <property type="term" value="P:larval heart development"/>
    <property type="evidence" value="ECO:0007669"/>
    <property type="project" value="TreeGrafter"/>
</dbReference>
<dbReference type="PANTHER" id="PTHR33395:SF22">
    <property type="entry name" value="REVERSE TRANSCRIPTASE DOMAIN-CONTAINING PROTEIN"/>
    <property type="match status" value="1"/>
</dbReference>
<dbReference type="AlphaFoldDB" id="A0A914NT93"/>
<accession>A0A914NT93</accession>
<evidence type="ECO:0000313" key="2">
    <source>
        <dbReference type="WBParaSite" id="Minc3s07503g41201"/>
    </source>
</evidence>
<evidence type="ECO:0000313" key="1">
    <source>
        <dbReference type="Proteomes" id="UP000887563"/>
    </source>
</evidence>
<dbReference type="GO" id="GO:0061343">
    <property type="term" value="P:cell adhesion involved in heart morphogenesis"/>
    <property type="evidence" value="ECO:0007669"/>
    <property type="project" value="TreeGrafter"/>
</dbReference>
<organism evidence="1 2">
    <name type="scientific">Meloidogyne incognita</name>
    <name type="common">Southern root-knot nematode worm</name>
    <name type="synonym">Oxyuris incognita</name>
    <dbReference type="NCBI Taxonomy" id="6306"/>
    <lineage>
        <taxon>Eukaryota</taxon>
        <taxon>Metazoa</taxon>
        <taxon>Ecdysozoa</taxon>
        <taxon>Nematoda</taxon>
        <taxon>Chromadorea</taxon>
        <taxon>Rhabditida</taxon>
        <taxon>Tylenchina</taxon>
        <taxon>Tylenchomorpha</taxon>
        <taxon>Tylenchoidea</taxon>
        <taxon>Meloidogynidae</taxon>
        <taxon>Meloidogyninae</taxon>
        <taxon>Meloidogyne</taxon>
        <taxon>Meloidogyne incognita group</taxon>
    </lineage>
</organism>
<dbReference type="PANTHER" id="PTHR33395">
    <property type="entry name" value="TRANSCRIPTASE, PUTATIVE-RELATED-RELATED"/>
    <property type="match status" value="1"/>
</dbReference>
<dbReference type="WBParaSite" id="Minc3s07503g41201">
    <property type="protein sequence ID" value="Minc3s07503g41201"/>
    <property type="gene ID" value="Minc3s07503g41201"/>
</dbReference>